<organism evidence="1 2">
    <name type="scientific">Rhizoctonia solani AG-3 Rhs1AP</name>
    <dbReference type="NCBI Taxonomy" id="1086054"/>
    <lineage>
        <taxon>Eukaryota</taxon>
        <taxon>Fungi</taxon>
        <taxon>Dikarya</taxon>
        <taxon>Basidiomycota</taxon>
        <taxon>Agaricomycotina</taxon>
        <taxon>Agaricomycetes</taxon>
        <taxon>Cantharellales</taxon>
        <taxon>Ceratobasidiaceae</taxon>
        <taxon>Rhizoctonia</taxon>
    </lineage>
</organism>
<protein>
    <submittedName>
        <fullName evidence="1">Uncharacterized protein</fullName>
    </submittedName>
</protein>
<dbReference type="AlphaFoldDB" id="X8J170"/>
<evidence type="ECO:0000313" key="2">
    <source>
        <dbReference type="Proteomes" id="UP000030108"/>
    </source>
</evidence>
<evidence type="ECO:0000313" key="1">
    <source>
        <dbReference type="EMBL" id="EUC55254.1"/>
    </source>
</evidence>
<gene>
    <name evidence="1" type="ORF">RSOL_105080</name>
</gene>
<name>X8J170_9AGAM</name>
<comment type="caution">
    <text evidence="1">The sequence shown here is derived from an EMBL/GenBank/DDBJ whole genome shotgun (WGS) entry which is preliminary data.</text>
</comment>
<proteinExistence type="predicted"/>
<dbReference type="Proteomes" id="UP000030108">
    <property type="component" value="Unassembled WGS sequence"/>
</dbReference>
<dbReference type="EMBL" id="JATN01000322">
    <property type="protein sequence ID" value="EUC55254.1"/>
    <property type="molecule type" value="Genomic_DNA"/>
</dbReference>
<accession>X8J170</accession>
<sequence>MSIKPHSLWGRAIGSYAYYPDFNRSSLSMNSELAGLQAMEKIAQLSTEARAPAQQHTVSGIEVSTLQSALQLSVDPLTIGHLANPSVINSCVQLMQTVSGRSSSGPPSPFSYEYGYLGFNLLVSALNSCLLERWNELDEARTLTTQVANATPQIVTSNTLASAVLTQFDVASSGGDCDWVLGWSSSPSGRHYAPLLLQSDISTLLNMLWDDRKSFLKAQSLTQSIHGSIGLAGLMFVFSRYLSRRRVSDKTPYEETLADKLNELVFRYILVASKYRREAAIRVIDTIPTDAKWTSTAKHVDADDSKLILASFINQLANENDPSILVKQDATMMLRFVPLALDTDSQELLPEVLKWTIKYDWSVLVDMDEKVPIESFLPIAFAGLRCV</sequence>
<reference evidence="2" key="1">
    <citation type="journal article" date="2014" name="Genome Announc.">
        <title>Draft genome sequence of the plant-pathogenic soil fungus Rhizoctonia solani anastomosis group 3 strain Rhs1AP.</title>
        <authorList>
            <person name="Cubeta M.A."/>
            <person name="Thomas E."/>
            <person name="Dean R.A."/>
            <person name="Jabaji S."/>
            <person name="Neate S.M."/>
            <person name="Tavantzis S."/>
            <person name="Toda T."/>
            <person name="Vilgalys R."/>
            <person name="Bharathan N."/>
            <person name="Fedorova-Abrams N."/>
            <person name="Pakala S.B."/>
            <person name="Pakala S.M."/>
            <person name="Zafar N."/>
            <person name="Joardar V."/>
            <person name="Losada L."/>
            <person name="Nierman W.C."/>
        </authorList>
    </citation>
    <scope>NUCLEOTIDE SEQUENCE [LARGE SCALE GENOMIC DNA]</scope>
    <source>
        <strain evidence="2">AG-3</strain>
    </source>
</reference>
<dbReference type="OrthoDB" id="3185516at2759"/>